<evidence type="ECO:0000313" key="1">
    <source>
        <dbReference type="EMBL" id="MDO8106417.1"/>
    </source>
</evidence>
<dbReference type="Proteomes" id="UP001232536">
    <property type="component" value="Unassembled WGS sequence"/>
</dbReference>
<comment type="caution">
    <text evidence="1">The sequence shown here is derived from an EMBL/GenBank/DDBJ whole genome shotgun (WGS) entry which is preliminary data.</text>
</comment>
<dbReference type="EMBL" id="JAUQYP010000001">
    <property type="protein sequence ID" value="MDO8106417.1"/>
    <property type="molecule type" value="Genomic_DNA"/>
</dbReference>
<dbReference type="RefSeq" id="WP_304600077.1">
    <property type="nucleotide sequence ID" value="NZ_JAUQYP010000001.1"/>
</dbReference>
<gene>
    <name evidence="1" type="ORF">Q6348_04320</name>
</gene>
<evidence type="ECO:0000313" key="2">
    <source>
        <dbReference type="Proteomes" id="UP001232536"/>
    </source>
</evidence>
<keyword evidence="2" id="KW-1185">Reference proteome</keyword>
<sequence>MTAAAVPLLASHWWPFGPSGHEVVVRAATPGLTGDETPDRMHDDLLRGSWSGAASWPLSPAHGDVTVDAWVGRLSDEDPMADYYVVHLATAWVHQGGLARLPAPVTLTVVSDVDALDGVHGATRSFVSGASCDDLVTLPATTAAHGREAVASVCHGYGVRLLGQDARSASWQVVRPAGLRQVELVFLQEVPHGARPTWAVTIATPAGLTARRPWDAGSVTWSTVTATLAPTT</sequence>
<protein>
    <submittedName>
        <fullName evidence="1">Uncharacterized protein</fullName>
    </submittedName>
</protein>
<proteinExistence type="predicted"/>
<name>A0ABT9D6G3_9CELL</name>
<organism evidence="1 2">
    <name type="scientific">Actinotalea lenta</name>
    <dbReference type="NCBI Taxonomy" id="3064654"/>
    <lineage>
        <taxon>Bacteria</taxon>
        <taxon>Bacillati</taxon>
        <taxon>Actinomycetota</taxon>
        <taxon>Actinomycetes</taxon>
        <taxon>Micrococcales</taxon>
        <taxon>Cellulomonadaceae</taxon>
        <taxon>Actinotalea</taxon>
    </lineage>
</organism>
<reference evidence="1 2" key="1">
    <citation type="submission" date="2023-07" db="EMBL/GenBank/DDBJ databases">
        <title>Description of novel actinomycetes strains, isolated from tidal flat sediment.</title>
        <authorList>
            <person name="Lu C."/>
        </authorList>
    </citation>
    <scope>NUCLEOTIDE SEQUENCE [LARGE SCALE GENOMIC DNA]</scope>
    <source>
        <strain evidence="1 2">SYSU T00b441</strain>
    </source>
</reference>
<accession>A0ABT9D6G3</accession>